<dbReference type="EMBL" id="CP146992">
    <property type="protein sequence ID" value="WXA41934.1"/>
    <property type="molecule type" value="Genomic_DNA"/>
</dbReference>
<gene>
    <name evidence="2" type="ORF">SPSPH_047460</name>
    <name evidence="1" type="ORF">SSPH_04243</name>
</gene>
<reference evidence="1 4" key="1">
    <citation type="submission" date="2016-01" db="EMBL/GenBank/DDBJ databases">
        <authorList>
            <person name="Brown R."/>
        </authorList>
    </citation>
    <scope>NUCLEOTIDE SEQUENCE [LARGE SCALE GENOMIC DNA]</scope>
    <source>
        <strain evidence="1">Sporomusa sphaeroides DSM 2875</strain>
    </source>
</reference>
<evidence type="ECO:0000313" key="2">
    <source>
        <dbReference type="EMBL" id="WXA41934.1"/>
    </source>
</evidence>
<geneLocation type="plasmid" evidence="2 3">
    <name>pSSP59</name>
</geneLocation>
<proteinExistence type="predicted"/>
<dbReference type="KEGG" id="ssph:SPSPH_047460"/>
<dbReference type="AlphaFoldDB" id="A0A1U7M9X6"/>
<dbReference type="Proteomes" id="UP000186950">
    <property type="component" value="Plasmid pSSP59"/>
</dbReference>
<sequence>MKCFVCKNRRDKTVEMNKIEDFVTVSLTGKIGKEKKVRLVKYQCPECGAKRGDMLPVAECQG</sequence>
<reference evidence="2" key="2">
    <citation type="submission" date="2024-03" db="EMBL/GenBank/DDBJ databases">
        <title>Complete genome sequence of Sporomusa sphaeroides DSM 2875T isolated from mud of the Leine river and Sporomusa ovata DSM 2662T isolated from sugar beet leaf silage.</title>
        <authorList>
            <person name="Boeer T."/>
            <person name="Lueschen A."/>
            <person name="Daniel R."/>
            <person name="Poehlein A."/>
        </authorList>
    </citation>
    <scope>NUCLEOTIDE SEQUENCE</scope>
    <source>
        <strain evidence="2">DSM 2875</strain>
        <plasmid evidence="2">pSSP59</plasmid>
    </source>
</reference>
<keyword evidence="2" id="KW-0614">Plasmid</keyword>
<keyword evidence="4" id="KW-1185">Reference proteome</keyword>
<evidence type="ECO:0000313" key="1">
    <source>
        <dbReference type="EMBL" id="CVK21551.1"/>
    </source>
</evidence>
<evidence type="ECO:0000313" key="3">
    <source>
        <dbReference type="Proteomes" id="UP000186950"/>
    </source>
</evidence>
<name>A0A1U7M9X6_9FIRM</name>
<dbReference type="Proteomes" id="UP000245702">
    <property type="component" value="Unassembled WGS sequence"/>
</dbReference>
<accession>A0A1U7M9X6</accession>
<organism evidence="2 3">
    <name type="scientific">Sporomusa sphaeroides DSM 2875</name>
    <dbReference type="NCBI Taxonomy" id="1337886"/>
    <lineage>
        <taxon>Bacteria</taxon>
        <taxon>Bacillati</taxon>
        <taxon>Bacillota</taxon>
        <taxon>Negativicutes</taxon>
        <taxon>Selenomonadales</taxon>
        <taxon>Sporomusaceae</taxon>
        <taxon>Sporomusa</taxon>
    </lineage>
</organism>
<protein>
    <submittedName>
        <fullName evidence="2">Uncharacterized protein</fullName>
    </submittedName>
</protein>
<dbReference type="EMBL" id="FCOW01000038">
    <property type="protein sequence ID" value="CVK21551.1"/>
    <property type="molecule type" value="Genomic_DNA"/>
</dbReference>
<evidence type="ECO:0000313" key="4">
    <source>
        <dbReference type="Proteomes" id="UP000245702"/>
    </source>
</evidence>
<dbReference type="RefSeq" id="WP_075758138.1">
    <property type="nucleotide sequence ID" value="NZ_CP146992.1"/>
</dbReference>